<accession>A0A3D9T0F3</accession>
<name>A0A3D9T0F3_9ACTN</name>
<dbReference type="Proteomes" id="UP000256661">
    <property type="component" value="Unassembled WGS sequence"/>
</dbReference>
<evidence type="ECO:0000256" key="2">
    <source>
        <dbReference type="SAM" id="Phobius"/>
    </source>
</evidence>
<keyword evidence="2" id="KW-0472">Membrane</keyword>
<keyword evidence="4" id="KW-1185">Reference proteome</keyword>
<keyword evidence="2" id="KW-0812">Transmembrane</keyword>
<protein>
    <submittedName>
        <fullName evidence="3">Uncharacterized protein</fullName>
    </submittedName>
</protein>
<evidence type="ECO:0000313" key="4">
    <source>
        <dbReference type="Proteomes" id="UP000256661"/>
    </source>
</evidence>
<organism evidence="3 4">
    <name type="scientific">Thermomonospora umbrina</name>
    <dbReference type="NCBI Taxonomy" id="111806"/>
    <lineage>
        <taxon>Bacteria</taxon>
        <taxon>Bacillati</taxon>
        <taxon>Actinomycetota</taxon>
        <taxon>Actinomycetes</taxon>
        <taxon>Streptosporangiales</taxon>
        <taxon>Thermomonosporaceae</taxon>
        <taxon>Thermomonospora</taxon>
    </lineage>
</organism>
<gene>
    <name evidence="3" type="ORF">DFJ69_5810</name>
</gene>
<dbReference type="AlphaFoldDB" id="A0A3D9T0F3"/>
<dbReference type="EMBL" id="QTTT01000001">
    <property type="protein sequence ID" value="REF00281.1"/>
    <property type="molecule type" value="Genomic_DNA"/>
</dbReference>
<keyword evidence="2" id="KW-1133">Transmembrane helix</keyword>
<feature type="coiled-coil region" evidence="1">
    <location>
        <begin position="43"/>
        <end position="74"/>
    </location>
</feature>
<sequence length="106" mass="11813">MREMGLRVVSADIYTRDRAEIERRFAAFGTALAEERTARDQAVRDLKAELVREIAEESAAREQAVREVKQAADQQGTNWRQAVYAGVIPSALFLVGILLQLRGGNP</sequence>
<comment type="caution">
    <text evidence="3">The sequence shown here is derived from an EMBL/GenBank/DDBJ whole genome shotgun (WGS) entry which is preliminary data.</text>
</comment>
<keyword evidence="1" id="KW-0175">Coiled coil</keyword>
<feature type="transmembrane region" description="Helical" evidence="2">
    <location>
        <begin position="82"/>
        <end position="101"/>
    </location>
</feature>
<proteinExistence type="predicted"/>
<dbReference type="OrthoDB" id="3482217at2"/>
<reference evidence="3 4" key="1">
    <citation type="submission" date="2018-08" db="EMBL/GenBank/DDBJ databases">
        <title>Sequencing the genomes of 1000 actinobacteria strains.</title>
        <authorList>
            <person name="Klenk H.-P."/>
        </authorList>
    </citation>
    <scope>NUCLEOTIDE SEQUENCE [LARGE SCALE GENOMIC DNA]</scope>
    <source>
        <strain evidence="3 4">DSM 43927</strain>
    </source>
</reference>
<evidence type="ECO:0000313" key="3">
    <source>
        <dbReference type="EMBL" id="REF00281.1"/>
    </source>
</evidence>
<dbReference type="RefSeq" id="WP_147312439.1">
    <property type="nucleotide sequence ID" value="NZ_QTTT01000001.1"/>
</dbReference>
<evidence type="ECO:0000256" key="1">
    <source>
        <dbReference type="SAM" id="Coils"/>
    </source>
</evidence>